<dbReference type="PANTHER" id="PTHR43188">
    <property type="entry name" value="ACYL-COENZYME A OXIDASE"/>
    <property type="match status" value="1"/>
</dbReference>
<reference evidence="9 10" key="1">
    <citation type="submission" date="2021-01" db="EMBL/GenBank/DDBJ databases">
        <title>Genome public.</title>
        <authorList>
            <person name="Liu C."/>
            <person name="Sun Q."/>
        </authorList>
    </citation>
    <scope>NUCLEOTIDE SEQUENCE [LARGE SCALE GENOMIC DNA]</scope>
    <source>
        <strain evidence="9 10">JC656</strain>
    </source>
</reference>
<dbReference type="Gene3D" id="1.20.140.10">
    <property type="entry name" value="Butyryl-CoA Dehydrogenase, subunit A, domain 3"/>
    <property type="match status" value="1"/>
</dbReference>
<dbReference type="Pfam" id="PF02770">
    <property type="entry name" value="Acyl-CoA_dh_M"/>
    <property type="match status" value="1"/>
</dbReference>
<keyword evidence="10" id="KW-1185">Reference proteome</keyword>
<dbReference type="EMBL" id="JAERRC010000034">
    <property type="protein sequence ID" value="MBL0706649.1"/>
    <property type="molecule type" value="Genomic_DNA"/>
</dbReference>
<keyword evidence="3 5" id="KW-0285">Flavoprotein</keyword>
<evidence type="ECO:0000259" key="8">
    <source>
        <dbReference type="Pfam" id="PF02771"/>
    </source>
</evidence>
<keyword evidence="5" id="KW-0560">Oxidoreductase</keyword>
<name>A0ABS1K4R0_9MICC</name>
<evidence type="ECO:0000259" key="7">
    <source>
        <dbReference type="Pfam" id="PF02770"/>
    </source>
</evidence>
<evidence type="ECO:0000259" key="6">
    <source>
        <dbReference type="Pfam" id="PF00441"/>
    </source>
</evidence>
<sequence length="381" mass="40989">MGYGDNLAPAERETLASLRRLMRQVDDGELASAWERAEFPFRLIAPLAEHGLLGQHIQDEDERSHLLRGLMTAELARKDASLATFTGVSGGLFGISIRRFGSSDQKQEILPLIASGEIVGGFGLTEPASGSDIAGGITTTATPCPDGWILTGEKRWIGNATWCDRVVVWAKQAGSTDRFLGFVVPTDSPGFTAVKIEGKYSLRSVQNAHITLDGVRVPDTARLPAVHSFRQVSEVLKLTRLEVGWAALGNSLGAFDAALAHARSHEQFGRPIARFQLVQDLLVRAEGNIASSLGLLSQASRLADEDRLGEEQASLAKLVAASRARDTVSLCREILGGDGILLTNKAVKHFMDAEAFYTFEGTHQINSLIVGRALTGVSAFT</sequence>
<dbReference type="InterPro" id="IPR009100">
    <property type="entry name" value="AcylCoA_DH/oxidase_NM_dom_sf"/>
</dbReference>
<protein>
    <submittedName>
        <fullName evidence="9">Acyl-CoA dehydrogenase family protein</fullName>
    </submittedName>
</protein>
<organism evidence="9 10">
    <name type="scientific">Sinomonas cellulolyticus</name>
    <dbReference type="NCBI Taxonomy" id="2801916"/>
    <lineage>
        <taxon>Bacteria</taxon>
        <taxon>Bacillati</taxon>
        <taxon>Actinomycetota</taxon>
        <taxon>Actinomycetes</taxon>
        <taxon>Micrococcales</taxon>
        <taxon>Micrococcaceae</taxon>
        <taxon>Sinomonas</taxon>
    </lineage>
</organism>
<comment type="caution">
    <text evidence="9">The sequence shown here is derived from an EMBL/GenBank/DDBJ whole genome shotgun (WGS) entry which is preliminary data.</text>
</comment>
<proteinExistence type="inferred from homology"/>
<dbReference type="Proteomes" id="UP000639051">
    <property type="component" value="Unassembled WGS sequence"/>
</dbReference>
<dbReference type="PANTHER" id="PTHR43188:SF1">
    <property type="entry name" value="ACYL-COA DEHYDROGENASE"/>
    <property type="match status" value="1"/>
</dbReference>
<comment type="similarity">
    <text evidence="2 5">Belongs to the acyl-CoA dehydrogenase family.</text>
</comment>
<dbReference type="InterPro" id="IPR046373">
    <property type="entry name" value="Acyl-CoA_Oxase/DH_mid-dom_sf"/>
</dbReference>
<evidence type="ECO:0000256" key="1">
    <source>
        <dbReference type="ARBA" id="ARBA00001974"/>
    </source>
</evidence>
<comment type="cofactor">
    <cofactor evidence="1 5">
        <name>FAD</name>
        <dbReference type="ChEBI" id="CHEBI:57692"/>
    </cofactor>
</comment>
<dbReference type="PROSITE" id="PS00072">
    <property type="entry name" value="ACYL_COA_DH_1"/>
    <property type="match status" value="1"/>
</dbReference>
<evidence type="ECO:0000313" key="9">
    <source>
        <dbReference type="EMBL" id="MBL0706649.1"/>
    </source>
</evidence>
<dbReference type="InterPro" id="IPR006091">
    <property type="entry name" value="Acyl-CoA_Oxase/DH_mid-dom"/>
</dbReference>
<keyword evidence="4 5" id="KW-0274">FAD</keyword>
<gene>
    <name evidence="9" type="ORF">JJE72_14230</name>
</gene>
<evidence type="ECO:0000313" key="10">
    <source>
        <dbReference type="Proteomes" id="UP000639051"/>
    </source>
</evidence>
<evidence type="ECO:0000256" key="2">
    <source>
        <dbReference type="ARBA" id="ARBA00009347"/>
    </source>
</evidence>
<dbReference type="InterPro" id="IPR013786">
    <property type="entry name" value="AcylCoA_DH/ox_N"/>
</dbReference>
<dbReference type="Gene3D" id="2.40.110.10">
    <property type="entry name" value="Butyryl-CoA Dehydrogenase, subunit A, domain 2"/>
    <property type="match status" value="1"/>
</dbReference>
<dbReference type="InterPro" id="IPR006089">
    <property type="entry name" value="Acyl-CoA_DH_CS"/>
</dbReference>
<dbReference type="InterPro" id="IPR045008">
    <property type="entry name" value="ACX4-like"/>
</dbReference>
<feature type="domain" description="Acyl-CoA dehydrogenase/oxidase N-terminal" evidence="8">
    <location>
        <begin position="11"/>
        <end position="117"/>
    </location>
</feature>
<evidence type="ECO:0000256" key="4">
    <source>
        <dbReference type="ARBA" id="ARBA00022827"/>
    </source>
</evidence>
<dbReference type="Gene3D" id="1.10.540.10">
    <property type="entry name" value="Acyl-CoA dehydrogenase/oxidase, N-terminal domain"/>
    <property type="match status" value="1"/>
</dbReference>
<dbReference type="InterPro" id="IPR037069">
    <property type="entry name" value="AcylCoA_DH/ox_N_sf"/>
</dbReference>
<dbReference type="Pfam" id="PF02771">
    <property type="entry name" value="Acyl-CoA_dh_N"/>
    <property type="match status" value="1"/>
</dbReference>
<accession>A0ABS1K4R0</accession>
<dbReference type="Pfam" id="PF00441">
    <property type="entry name" value="Acyl-CoA_dh_1"/>
    <property type="match status" value="1"/>
</dbReference>
<feature type="domain" description="Acyl-CoA dehydrogenase/oxidase C-terminal" evidence="6">
    <location>
        <begin position="229"/>
        <end position="374"/>
    </location>
</feature>
<dbReference type="SUPFAM" id="SSF47203">
    <property type="entry name" value="Acyl-CoA dehydrogenase C-terminal domain-like"/>
    <property type="match status" value="1"/>
</dbReference>
<evidence type="ECO:0000256" key="5">
    <source>
        <dbReference type="RuleBase" id="RU362125"/>
    </source>
</evidence>
<evidence type="ECO:0000256" key="3">
    <source>
        <dbReference type="ARBA" id="ARBA00022630"/>
    </source>
</evidence>
<dbReference type="SUPFAM" id="SSF56645">
    <property type="entry name" value="Acyl-CoA dehydrogenase NM domain-like"/>
    <property type="match status" value="1"/>
</dbReference>
<feature type="domain" description="Acyl-CoA oxidase/dehydrogenase middle" evidence="7">
    <location>
        <begin position="122"/>
        <end position="215"/>
    </location>
</feature>
<dbReference type="InterPro" id="IPR009075">
    <property type="entry name" value="AcylCo_DH/oxidase_C"/>
</dbReference>
<dbReference type="InterPro" id="IPR036250">
    <property type="entry name" value="AcylCo_DH-like_C"/>
</dbReference>